<dbReference type="PANTHER" id="PTHR21599:SF0">
    <property type="entry name" value="GLYCERATE KINASE"/>
    <property type="match status" value="1"/>
</dbReference>
<sequence length="379" mass="40363">MSVLIVLDSFKGSLSARNACHAFAEGVRSVSSVDVIEMPIADGGEGLIDCLKDSLLPQGWSEHKVKVTGPDAKEVTASFLIKGNEAVLEMARSSGLMLVDNQRRHVLEATSFGLGETIAAAIDAGATELRIGLGGSATNDLGLGCMQALGVRFFDSEGKELLSPIKARDLSKIRSLSTDLFNRRYPNINVTAVCDVDNPLLGMRGATRVFGAQKGAREDELDQLESSMSHVAEVLTSHFGHSVADQRGAGAAGGMGAALMWFFNARTRSGIEAVLDTLSFDRYAADADYVITGEGSFDAQSLGGKAPLGVLKRSRLLGKDVILVAGQILTPSREVKKLGFSEAFALTSFATSRSESMDKASDILFSIARQWAIKKLKQD</sequence>
<organism evidence="5 6">
    <name type="scientific">Parasutterella secunda</name>
    <dbReference type="NCBI Taxonomy" id="626947"/>
    <lineage>
        <taxon>Bacteria</taxon>
        <taxon>Pseudomonadati</taxon>
        <taxon>Pseudomonadota</taxon>
        <taxon>Betaproteobacteria</taxon>
        <taxon>Burkholderiales</taxon>
        <taxon>Sutterellaceae</taxon>
        <taxon>Parasutterella</taxon>
    </lineage>
</organism>
<dbReference type="PANTHER" id="PTHR21599">
    <property type="entry name" value="GLYCERATE KINASE"/>
    <property type="match status" value="1"/>
</dbReference>
<dbReference type="InterPro" id="IPR036129">
    <property type="entry name" value="Glycerate_kinase_sf"/>
</dbReference>
<proteinExistence type="inferred from homology"/>
<gene>
    <name evidence="5" type="ORF">H5985_05915</name>
</gene>
<dbReference type="InterPro" id="IPR004381">
    <property type="entry name" value="Glycerate_kinase"/>
</dbReference>
<name>A0ABS2GTM0_9BURK</name>
<dbReference type="Pfam" id="PF02595">
    <property type="entry name" value="Gly_kinase"/>
    <property type="match status" value="1"/>
</dbReference>
<keyword evidence="2 4" id="KW-0808">Transferase</keyword>
<reference evidence="5 6" key="1">
    <citation type="journal article" date="2021" name="Sci. Rep.">
        <title>The distribution of antibiotic resistance genes in chicken gut microbiota commensals.</title>
        <authorList>
            <person name="Juricova H."/>
            <person name="Matiasovicova J."/>
            <person name="Kubasova T."/>
            <person name="Cejkova D."/>
            <person name="Rychlik I."/>
        </authorList>
    </citation>
    <scope>NUCLEOTIDE SEQUENCE [LARGE SCALE GENOMIC DNA]</scope>
    <source>
        <strain evidence="5 6">An562</strain>
    </source>
</reference>
<comment type="similarity">
    <text evidence="1 4">Belongs to the glycerate kinase type-1 family.</text>
</comment>
<dbReference type="GO" id="GO:0016301">
    <property type="term" value="F:kinase activity"/>
    <property type="evidence" value="ECO:0007669"/>
    <property type="project" value="UniProtKB-KW"/>
</dbReference>
<evidence type="ECO:0000313" key="6">
    <source>
        <dbReference type="Proteomes" id="UP000777002"/>
    </source>
</evidence>
<evidence type="ECO:0000256" key="3">
    <source>
        <dbReference type="ARBA" id="ARBA00022777"/>
    </source>
</evidence>
<evidence type="ECO:0000256" key="2">
    <source>
        <dbReference type="ARBA" id="ARBA00022679"/>
    </source>
</evidence>
<dbReference type="InterPro" id="IPR018197">
    <property type="entry name" value="Glycerate_kinase_RE-like"/>
</dbReference>
<evidence type="ECO:0000256" key="1">
    <source>
        <dbReference type="ARBA" id="ARBA00006284"/>
    </source>
</evidence>
<evidence type="ECO:0000313" key="5">
    <source>
        <dbReference type="EMBL" id="MBM6928804.1"/>
    </source>
</evidence>
<keyword evidence="3 4" id="KW-0418">Kinase</keyword>
<dbReference type="Gene3D" id="3.40.50.10350">
    <property type="entry name" value="Glycerate kinase, domain 1"/>
    <property type="match status" value="1"/>
</dbReference>
<dbReference type="EMBL" id="JACJKX010000009">
    <property type="protein sequence ID" value="MBM6928804.1"/>
    <property type="molecule type" value="Genomic_DNA"/>
</dbReference>
<accession>A0ABS2GTM0</accession>
<keyword evidence="6" id="KW-1185">Reference proteome</keyword>
<comment type="caution">
    <text evidence="5">The sequence shown here is derived from an EMBL/GenBank/DDBJ whole genome shotgun (WGS) entry which is preliminary data.</text>
</comment>
<dbReference type="RefSeq" id="WP_205050393.1">
    <property type="nucleotide sequence ID" value="NZ_JACJKX010000009.1"/>
</dbReference>
<dbReference type="SUPFAM" id="SSF110738">
    <property type="entry name" value="Glycerate kinase I"/>
    <property type="match status" value="1"/>
</dbReference>
<evidence type="ECO:0000256" key="4">
    <source>
        <dbReference type="PIRNR" id="PIRNR006078"/>
    </source>
</evidence>
<protein>
    <submittedName>
        <fullName evidence="5">Glycerate kinase</fullName>
    </submittedName>
</protein>
<dbReference type="NCBIfam" id="TIGR00045">
    <property type="entry name" value="glycerate kinase"/>
    <property type="match status" value="1"/>
</dbReference>
<dbReference type="Proteomes" id="UP000777002">
    <property type="component" value="Unassembled WGS sequence"/>
</dbReference>
<dbReference type="InterPro" id="IPR018193">
    <property type="entry name" value="Glyc_kinase_flavodox-like_fold"/>
</dbReference>
<dbReference type="PIRSF" id="PIRSF006078">
    <property type="entry name" value="GlxK"/>
    <property type="match status" value="1"/>
</dbReference>
<dbReference type="Gene3D" id="3.90.1510.10">
    <property type="entry name" value="Glycerate kinase, domain 2"/>
    <property type="match status" value="1"/>
</dbReference>